<dbReference type="NCBIfam" id="TIGR01494">
    <property type="entry name" value="ATPase_P-type"/>
    <property type="match status" value="3"/>
</dbReference>
<feature type="transmembrane region" description="Helical" evidence="20">
    <location>
        <begin position="799"/>
        <end position="818"/>
    </location>
</feature>
<evidence type="ECO:0000259" key="21">
    <source>
        <dbReference type="SMART" id="SM00831"/>
    </source>
</evidence>
<evidence type="ECO:0000313" key="24">
    <source>
        <dbReference type="Proteomes" id="UP000663828"/>
    </source>
</evidence>
<dbReference type="CDD" id="cd02081">
    <property type="entry name" value="P-type_ATPase_Ca_PMCA-like"/>
    <property type="match status" value="1"/>
</dbReference>
<dbReference type="InterPro" id="IPR001757">
    <property type="entry name" value="P_typ_ATPase"/>
</dbReference>
<dbReference type="Gene3D" id="2.70.150.10">
    <property type="entry name" value="Calcium-transporting ATPase, cytoplasmic transduction domain A"/>
    <property type="match status" value="1"/>
</dbReference>
<dbReference type="SFLD" id="SFLDG00002">
    <property type="entry name" value="C1.7:_P-type_atpase_like"/>
    <property type="match status" value="1"/>
</dbReference>
<evidence type="ECO:0000256" key="2">
    <source>
        <dbReference type="ARBA" id="ARBA00006124"/>
    </source>
</evidence>
<keyword evidence="14" id="KW-0112">Calmodulin-binding</keyword>
<keyword evidence="10" id="KW-0187">Copper transport</keyword>
<evidence type="ECO:0000313" key="22">
    <source>
        <dbReference type="EMBL" id="CAF0969552.1"/>
    </source>
</evidence>
<sequence length="1106" mass="125484">MPNENLEHTDTINVFKISREDLEHLMQTYHHDGLRELNSEAFGGLTGLEEKLQTNFISGLSGNPIDLSHRQKLFGWNEIPQKSSKSFFRLMFEALQDVTLIILMICSLISFGLAFYRPDHQSFEFQLKTHKETNVEWIEGAAIIFAVIVVIVVTAFNDWSKERQFRGLQKRIEQDQTFNLIRNNQLEQVNLKDIVVGDVCHIKYGDLLPADGLVIQSNDLKVDESSLTGESDLISKNLHKNPFLLSGTHVMEGSGKMLVIAVGEHSQTGAISSLLRSPAEIKNELTKTQMSDDNHVNRRKHKERSILQTKLTKLAIQIGYVGMIVASLTVLVLIVRFSWEEFIVKRQPWQSKYWNRFIRHLITGITVLVVAVPEGLPLAVTISLAYAVKKMMYDNNLVRHLDACETMGNATTICSDKTGTLTTNRMTVVEAYLADKHWKNVHNPAQIKEMVLPEKIKEILFEGISVNSSYTSKLVAPSEKELLPKQVGNKTECGLLNFILDLNGNYEDIRKMHPEEDFLHVYTFNSIRKLMSTVIQRTDTIRLHMKGASEIVLQKCTTILDQHGNLIPLVKDDHHHLLHNVIEPMASDGLRTICIAYKDFTHPPDDWNDETTVFEGLTCVCICGIEDPVRPEVRQAIEQCKNAGITVRMITGDNVNTARSIALKCGIITPTDPFLVLDGKEFNRRIRPNRFENVDQDLFDKVGPHLRVLARSSPQDKYLLVKHLVESKHSFTREIVAVTGDGTNDGPALKKADIGFSMGIQGTDVAKEASDIILIDDNFTSIVKAIMWGRNVTDSISKFLQFQLTVNIVALVCAFVGSCIVKESPLRAVQMLWVNLIMDTLASLALATDRPTEDLLKRKPTGRNYSLINHQIAKNIILQAIYQLTIILFLLFAGPRAFDIQNGQPGPGGYVPSEHFTMIFNAFVLMTLFNEINCRRIHGEINVFRHVFSNKIFCSIWLTTFILQILLIQYGSLVFSCVQLSIDQWMWCFLFGIGTLLWNQVINLLPSPTCSCFPQWNKQSTGNQFGGMVNNAYEHCHEQHLIRSSISCDLNSSDHDDIKNFRVLWLRNITRIQIQLRVIRAFRKHLLIGMKHNANRHENPINFSII</sequence>
<feature type="transmembrane region" description="Helical" evidence="20">
    <location>
        <begin position="357"/>
        <end position="388"/>
    </location>
</feature>
<dbReference type="InterPro" id="IPR022141">
    <property type="entry name" value="ATP_Ca_trans_C"/>
</dbReference>
<keyword evidence="4" id="KW-1003">Cell membrane</keyword>
<comment type="function">
    <text evidence="20">Catalyzes the hydrolysis of ATP coupled with the transport of calcium.</text>
</comment>
<keyword evidence="11 20" id="KW-0106">Calcium</keyword>
<evidence type="ECO:0000256" key="1">
    <source>
        <dbReference type="ARBA" id="ARBA00004651"/>
    </source>
</evidence>
<feature type="transmembrane region" description="Helical" evidence="20">
    <location>
        <begin position="137"/>
        <end position="156"/>
    </location>
</feature>
<proteinExistence type="inferred from homology"/>
<evidence type="ECO:0000256" key="11">
    <source>
        <dbReference type="ARBA" id="ARBA00022837"/>
    </source>
</evidence>
<keyword evidence="3 20" id="KW-0813">Transport</keyword>
<dbReference type="GO" id="GO:0005524">
    <property type="term" value="F:ATP binding"/>
    <property type="evidence" value="ECO:0007669"/>
    <property type="project" value="UniProtKB-KW"/>
</dbReference>
<dbReference type="Gene3D" id="3.40.50.1000">
    <property type="entry name" value="HAD superfamily/HAD-like"/>
    <property type="match status" value="1"/>
</dbReference>
<feature type="transmembrane region" description="Helical" evidence="20">
    <location>
        <begin position="314"/>
        <end position="337"/>
    </location>
</feature>
<dbReference type="InterPro" id="IPR023299">
    <property type="entry name" value="ATPase_P-typ_cyto_dom_N"/>
</dbReference>
<dbReference type="FunFam" id="1.20.1110.10:FF:000013">
    <property type="entry name" value="Calcium-transporting ATPase"/>
    <property type="match status" value="1"/>
</dbReference>
<keyword evidence="13" id="KW-0460">Magnesium</keyword>
<dbReference type="InterPro" id="IPR044492">
    <property type="entry name" value="P_typ_ATPase_HD_dom"/>
</dbReference>
<evidence type="ECO:0000256" key="8">
    <source>
        <dbReference type="ARBA" id="ARBA00022723"/>
    </source>
</evidence>
<keyword evidence="24" id="KW-1185">Reference proteome</keyword>
<dbReference type="AlphaFoldDB" id="A0A816AR94"/>
<dbReference type="FunFam" id="1.20.1110.10:FF:000001">
    <property type="entry name" value="Calcium-transporting ATPase"/>
    <property type="match status" value="1"/>
</dbReference>
<dbReference type="PANTHER" id="PTHR24093">
    <property type="entry name" value="CATION TRANSPORTING ATPASE"/>
    <property type="match status" value="1"/>
</dbReference>
<dbReference type="GO" id="GO:0051480">
    <property type="term" value="P:regulation of cytosolic calcium ion concentration"/>
    <property type="evidence" value="ECO:0007669"/>
    <property type="project" value="TreeGrafter"/>
</dbReference>
<evidence type="ECO:0000256" key="4">
    <source>
        <dbReference type="ARBA" id="ARBA00022475"/>
    </source>
</evidence>
<accession>A0A816AR94</accession>
<gene>
    <name evidence="22" type="ORF">EDS130_LOCUS13296</name>
    <name evidence="23" type="ORF">XAT740_LOCUS47709</name>
</gene>
<dbReference type="SUPFAM" id="SSF81653">
    <property type="entry name" value="Calcium ATPase, transduction domain A"/>
    <property type="match status" value="1"/>
</dbReference>
<dbReference type="Pfam" id="PF00690">
    <property type="entry name" value="Cation_ATPase_N"/>
    <property type="match status" value="1"/>
</dbReference>
<feature type="transmembrane region" description="Helical" evidence="20">
    <location>
        <begin position="98"/>
        <end position="117"/>
    </location>
</feature>
<dbReference type="Pfam" id="PF00122">
    <property type="entry name" value="E1-E2_ATPase"/>
    <property type="match status" value="1"/>
</dbReference>
<dbReference type="InterPro" id="IPR006408">
    <property type="entry name" value="P-type_ATPase_IIB"/>
</dbReference>
<dbReference type="SFLD" id="SFLDF00027">
    <property type="entry name" value="p-type_atpase"/>
    <property type="match status" value="1"/>
</dbReference>
<dbReference type="Gene3D" id="1.20.1110.10">
    <property type="entry name" value="Calcium-transporting ATPase, transmembrane domain"/>
    <property type="match status" value="1"/>
</dbReference>
<dbReference type="FunFam" id="3.40.50.1000:FF:000144">
    <property type="entry name" value="copper-transporting ATPase 1 isoform X2"/>
    <property type="match status" value="1"/>
</dbReference>
<name>A0A816AR94_ADIRI</name>
<dbReference type="FunFam" id="1.20.1110.10:FF:000002">
    <property type="entry name" value="Calcium-transporting ATPase"/>
    <property type="match status" value="1"/>
</dbReference>
<evidence type="ECO:0000256" key="10">
    <source>
        <dbReference type="ARBA" id="ARBA00022796"/>
    </source>
</evidence>
<dbReference type="NCBIfam" id="TIGR01517">
    <property type="entry name" value="ATPase-IIB_Ca"/>
    <property type="match status" value="1"/>
</dbReference>
<keyword evidence="6 20" id="KW-0109">Calcium transport</keyword>
<dbReference type="Pfam" id="PF13246">
    <property type="entry name" value="Cation_ATPase"/>
    <property type="match status" value="1"/>
</dbReference>
<dbReference type="InterPro" id="IPR036412">
    <property type="entry name" value="HAD-like_sf"/>
</dbReference>
<dbReference type="SFLD" id="SFLDS00003">
    <property type="entry name" value="Haloacid_Dehalogenase"/>
    <property type="match status" value="1"/>
</dbReference>
<evidence type="ECO:0000256" key="20">
    <source>
        <dbReference type="RuleBase" id="RU361146"/>
    </source>
</evidence>
<feature type="transmembrane region" description="Helical" evidence="20">
    <location>
        <begin position="984"/>
        <end position="1005"/>
    </location>
</feature>
<keyword evidence="5" id="KW-0597">Phosphoprotein</keyword>
<dbReference type="InterPro" id="IPR023298">
    <property type="entry name" value="ATPase_P-typ_TM_dom_sf"/>
</dbReference>
<dbReference type="GO" id="GO:0006825">
    <property type="term" value="P:copper ion transport"/>
    <property type="evidence" value="ECO:0007669"/>
    <property type="project" value="UniProtKB-KW"/>
</dbReference>
<comment type="catalytic activity">
    <reaction evidence="20">
        <text>Ca(2+)(in) + ATP + H2O = Ca(2+)(out) + ADP + phosphate + H(+)</text>
        <dbReference type="Rhea" id="RHEA:18105"/>
        <dbReference type="ChEBI" id="CHEBI:15377"/>
        <dbReference type="ChEBI" id="CHEBI:15378"/>
        <dbReference type="ChEBI" id="CHEBI:29108"/>
        <dbReference type="ChEBI" id="CHEBI:30616"/>
        <dbReference type="ChEBI" id="CHEBI:43474"/>
        <dbReference type="ChEBI" id="CHEBI:456216"/>
        <dbReference type="EC" id="7.2.2.10"/>
    </reaction>
</comment>
<dbReference type="Proteomes" id="UP000663828">
    <property type="component" value="Unassembled WGS sequence"/>
</dbReference>
<feature type="transmembrane region" description="Helical" evidence="20">
    <location>
        <begin position="952"/>
        <end position="972"/>
    </location>
</feature>
<evidence type="ECO:0000256" key="14">
    <source>
        <dbReference type="ARBA" id="ARBA00022860"/>
    </source>
</evidence>
<dbReference type="OrthoDB" id="116380at2759"/>
<dbReference type="GO" id="GO:0005886">
    <property type="term" value="C:plasma membrane"/>
    <property type="evidence" value="ECO:0007669"/>
    <property type="project" value="UniProtKB-SubCell"/>
</dbReference>
<evidence type="ECO:0000256" key="6">
    <source>
        <dbReference type="ARBA" id="ARBA00022568"/>
    </source>
</evidence>
<dbReference type="InterPro" id="IPR018303">
    <property type="entry name" value="ATPase_P-typ_P_site"/>
</dbReference>
<dbReference type="InterPro" id="IPR004014">
    <property type="entry name" value="ATPase_P-typ_cation-transptr_N"/>
</dbReference>
<evidence type="ECO:0000256" key="18">
    <source>
        <dbReference type="ARBA" id="ARBA00023065"/>
    </source>
</evidence>
<dbReference type="GO" id="GO:0005388">
    <property type="term" value="F:P-type calcium transporter activity"/>
    <property type="evidence" value="ECO:0007669"/>
    <property type="project" value="UniProtKB-EC"/>
</dbReference>
<keyword evidence="15" id="KW-1278">Translocase</keyword>
<comment type="caution">
    <text evidence="23">The sequence shown here is derived from an EMBL/GenBank/DDBJ whole genome shotgun (WGS) entry which is preliminary data.</text>
</comment>
<dbReference type="FunFam" id="2.70.150.10:FF:000001">
    <property type="entry name" value="Calcium-transporting ATPase"/>
    <property type="match status" value="1"/>
</dbReference>
<dbReference type="Pfam" id="PF12424">
    <property type="entry name" value="ATP_Ca_trans_C"/>
    <property type="match status" value="1"/>
</dbReference>
<dbReference type="SUPFAM" id="SSF81665">
    <property type="entry name" value="Calcium ATPase, transmembrane domain M"/>
    <property type="match status" value="1"/>
</dbReference>
<keyword evidence="8" id="KW-0479">Metal-binding</keyword>
<evidence type="ECO:0000256" key="12">
    <source>
        <dbReference type="ARBA" id="ARBA00022840"/>
    </source>
</evidence>
<dbReference type="PRINTS" id="PR00121">
    <property type="entry name" value="NAKATPASE"/>
</dbReference>
<keyword evidence="9 20" id="KW-0547">Nucleotide-binding</keyword>
<dbReference type="InterPro" id="IPR059000">
    <property type="entry name" value="ATPase_P-type_domA"/>
</dbReference>
<feature type="transmembrane region" description="Helical" evidence="20">
    <location>
        <begin position="876"/>
        <end position="895"/>
    </location>
</feature>
<reference evidence="23" key="1">
    <citation type="submission" date="2021-02" db="EMBL/GenBank/DDBJ databases">
        <authorList>
            <person name="Nowell W R."/>
        </authorList>
    </citation>
    <scope>NUCLEOTIDE SEQUENCE</scope>
</reference>
<evidence type="ECO:0000256" key="19">
    <source>
        <dbReference type="ARBA" id="ARBA00023136"/>
    </source>
</evidence>
<evidence type="ECO:0000256" key="15">
    <source>
        <dbReference type="ARBA" id="ARBA00022967"/>
    </source>
</evidence>
<comment type="subcellular location">
    <subcellularLocation>
        <location evidence="1">Cell membrane</location>
        <topology evidence="1">Multi-pass membrane protein</topology>
    </subcellularLocation>
    <subcellularLocation>
        <location evidence="20">Membrane</location>
        <topology evidence="20">Multi-pass membrane protein</topology>
    </subcellularLocation>
</comment>
<dbReference type="GO" id="GO:0016887">
    <property type="term" value="F:ATP hydrolysis activity"/>
    <property type="evidence" value="ECO:0007669"/>
    <property type="project" value="InterPro"/>
</dbReference>
<evidence type="ECO:0000256" key="3">
    <source>
        <dbReference type="ARBA" id="ARBA00022448"/>
    </source>
</evidence>
<dbReference type="EMBL" id="CAJNOJ010000052">
    <property type="protein sequence ID" value="CAF0969552.1"/>
    <property type="molecule type" value="Genomic_DNA"/>
</dbReference>
<dbReference type="GO" id="GO:0005516">
    <property type="term" value="F:calmodulin binding"/>
    <property type="evidence" value="ECO:0007669"/>
    <property type="project" value="UniProtKB-KW"/>
</dbReference>
<comment type="caution">
    <text evidence="20">Lacks conserved residue(s) required for the propagation of feature annotation.</text>
</comment>
<keyword evidence="17" id="KW-0186">Copper</keyword>
<evidence type="ECO:0000313" key="23">
    <source>
        <dbReference type="EMBL" id="CAF1600938.1"/>
    </source>
</evidence>
<dbReference type="SUPFAM" id="SSF81660">
    <property type="entry name" value="Metal cation-transporting ATPase, ATP-binding domain N"/>
    <property type="match status" value="1"/>
</dbReference>
<dbReference type="Gene3D" id="3.40.1110.10">
    <property type="entry name" value="Calcium-transporting ATPase, cytoplasmic domain N"/>
    <property type="match status" value="1"/>
</dbReference>
<evidence type="ECO:0000256" key="13">
    <source>
        <dbReference type="ARBA" id="ARBA00022842"/>
    </source>
</evidence>
<dbReference type="EC" id="7.2.2.10" evidence="20"/>
<dbReference type="EMBL" id="CAJNOR010006676">
    <property type="protein sequence ID" value="CAF1600938.1"/>
    <property type="molecule type" value="Genomic_DNA"/>
</dbReference>
<dbReference type="Proteomes" id="UP000663852">
    <property type="component" value="Unassembled WGS sequence"/>
</dbReference>
<dbReference type="InterPro" id="IPR023214">
    <property type="entry name" value="HAD_sf"/>
</dbReference>
<organism evidence="23 24">
    <name type="scientific">Adineta ricciae</name>
    <name type="common">Rotifer</name>
    <dbReference type="NCBI Taxonomy" id="249248"/>
    <lineage>
        <taxon>Eukaryota</taxon>
        <taxon>Metazoa</taxon>
        <taxon>Spiralia</taxon>
        <taxon>Gnathifera</taxon>
        <taxon>Rotifera</taxon>
        <taxon>Eurotatoria</taxon>
        <taxon>Bdelloidea</taxon>
        <taxon>Adinetida</taxon>
        <taxon>Adinetidae</taxon>
        <taxon>Adineta</taxon>
    </lineage>
</organism>
<dbReference type="SMART" id="SM00831">
    <property type="entry name" value="Cation_ATPase_N"/>
    <property type="match status" value="1"/>
</dbReference>
<dbReference type="PRINTS" id="PR00119">
    <property type="entry name" value="CATATPASE"/>
</dbReference>
<protein>
    <recommendedName>
        <fullName evidence="20">Calcium-transporting ATPase</fullName>
        <ecNumber evidence="20">7.2.2.10</ecNumber>
    </recommendedName>
</protein>
<dbReference type="InterPro" id="IPR008250">
    <property type="entry name" value="ATPase_P-typ_transduc_dom_A_sf"/>
</dbReference>
<dbReference type="SUPFAM" id="SSF56784">
    <property type="entry name" value="HAD-like"/>
    <property type="match status" value="1"/>
</dbReference>
<dbReference type="PROSITE" id="PS00154">
    <property type="entry name" value="ATPASE_E1_E2"/>
    <property type="match status" value="1"/>
</dbReference>
<comment type="similarity">
    <text evidence="2">Belongs to the cation transport ATPase (P-type) (TC 3.A.3) family. Type IIB subfamily.</text>
</comment>
<keyword evidence="19 20" id="KW-0472">Membrane</keyword>
<evidence type="ECO:0000256" key="7">
    <source>
        <dbReference type="ARBA" id="ARBA00022692"/>
    </source>
</evidence>
<dbReference type="GO" id="GO:0046872">
    <property type="term" value="F:metal ion binding"/>
    <property type="evidence" value="ECO:0007669"/>
    <property type="project" value="UniProtKB-KW"/>
</dbReference>
<dbReference type="InterPro" id="IPR006068">
    <property type="entry name" value="ATPase_P-typ_cation-transptr_C"/>
</dbReference>
<feature type="transmembrane region" description="Helical" evidence="20">
    <location>
        <begin position="915"/>
        <end position="932"/>
    </location>
</feature>
<dbReference type="Pfam" id="PF00689">
    <property type="entry name" value="Cation_ATPase_C"/>
    <property type="match status" value="1"/>
</dbReference>
<evidence type="ECO:0000256" key="16">
    <source>
        <dbReference type="ARBA" id="ARBA00022989"/>
    </source>
</evidence>
<keyword evidence="7 20" id="KW-0812">Transmembrane</keyword>
<keyword evidence="18 20" id="KW-0406">Ion transport</keyword>
<evidence type="ECO:0000256" key="17">
    <source>
        <dbReference type="ARBA" id="ARBA00023008"/>
    </source>
</evidence>
<keyword evidence="16 20" id="KW-1133">Transmembrane helix</keyword>
<keyword evidence="12 20" id="KW-0067">ATP-binding</keyword>
<dbReference type="PANTHER" id="PTHR24093:SF369">
    <property type="entry name" value="CALCIUM-TRANSPORTING ATPASE"/>
    <property type="match status" value="1"/>
</dbReference>
<feature type="domain" description="Cation-transporting P-type ATPase N-terminal" evidence="21">
    <location>
        <begin position="41"/>
        <end position="115"/>
    </location>
</feature>
<evidence type="ECO:0000256" key="5">
    <source>
        <dbReference type="ARBA" id="ARBA00022553"/>
    </source>
</evidence>
<evidence type="ECO:0000256" key="9">
    <source>
        <dbReference type="ARBA" id="ARBA00022741"/>
    </source>
</evidence>